<dbReference type="EMBL" id="KD180414">
    <property type="protein sequence ID" value="EMS54625.1"/>
    <property type="molecule type" value="Genomic_DNA"/>
</dbReference>
<gene>
    <name evidence="1" type="ORF">TRIUR3_12151</name>
</gene>
<sequence>MALPQIRCQLHDHAKQYDNDGACHNKRNGGKLHGNISRNGYGNAIIGRYGDCFEEVGIDILSLSGQASEQNVEYSPTLIPFDEKHEAIYATQHAPTNETNLEEYNQSNVTVAAIVDPIYTTETEWVIPGQHDADNTAYEKAETGSLINECRKYAEEAREQYNARKRAAYRKKKDNDIVNLQDENQPVLAKTNHRDLINARRRAAYRNIKPGCLDKHSFSG</sequence>
<name>M7ZQJ9_TRIUA</name>
<accession>M7ZQJ9</accession>
<reference evidence="1" key="1">
    <citation type="journal article" date="2013" name="Nature">
        <title>Draft genome of the wheat A-genome progenitor Triticum urartu.</title>
        <authorList>
            <person name="Ling H.Q."/>
            <person name="Zhao S."/>
            <person name="Liu D."/>
            <person name="Wang J."/>
            <person name="Sun H."/>
            <person name="Zhang C."/>
            <person name="Fan H."/>
            <person name="Li D."/>
            <person name="Dong L."/>
            <person name="Tao Y."/>
            <person name="Gao C."/>
            <person name="Wu H."/>
            <person name="Li Y."/>
            <person name="Cui Y."/>
            <person name="Guo X."/>
            <person name="Zheng S."/>
            <person name="Wang B."/>
            <person name="Yu K."/>
            <person name="Liang Q."/>
            <person name="Yang W."/>
            <person name="Lou X."/>
            <person name="Chen J."/>
            <person name="Feng M."/>
            <person name="Jian J."/>
            <person name="Zhang X."/>
            <person name="Luo G."/>
            <person name="Jiang Y."/>
            <person name="Liu J."/>
            <person name="Wang Z."/>
            <person name="Sha Y."/>
            <person name="Zhang B."/>
            <person name="Wu H."/>
            <person name="Tang D."/>
            <person name="Shen Q."/>
            <person name="Xue P."/>
            <person name="Zou S."/>
            <person name="Wang X."/>
            <person name="Liu X."/>
            <person name="Wang F."/>
            <person name="Yang Y."/>
            <person name="An X."/>
            <person name="Dong Z."/>
            <person name="Zhang K."/>
            <person name="Zhang X."/>
            <person name="Luo M.C."/>
            <person name="Dvorak J."/>
            <person name="Tong Y."/>
            <person name="Wang J."/>
            <person name="Yang H."/>
            <person name="Li Z."/>
            <person name="Wang D."/>
            <person name="Zhang A."/>
            <person name="Wang J."/>
        </authorList>
    </citation>
    <scope>NUCLEOTIDE SEQUENCE</scope>
</reference>
<proteinExistence type="predicted"/>
<evidence type="ECO:0000313" key="1">
    <source>
        <dbReference type="EMBL" id="EMS54625.1"/>
    </source>
</evidence>
<organism evidence="1">
    <name type="scientific">Triticum urartu</name>
    <name type="common">Red wild einkorn</name>
    <name type="synonym">Crithodium urartu</name>
    <dbReference type="NCBI Taxonomy" id="4572"/>
    <lineage>
        <taxon>Eukaryota</taxon>
        <taxon>Viridiplantae</taxon>
        <taxon>Streptophyta</taxon>
        <taxon>Embryophyta</taxon>
        <taxon>Tracheophyta</taxon>
        <taxon>Spermatophyta</taxon>
        <taxon>Magnoliopsida</taxon>
        <taxon>Liliopsida</taxon>
        <taxon>Poales</taxon>
        <taxon>Poaceae</taxon>
        <taxon>BOP clade</taxon>
        <taxon>Pooideae</taxon>
        <taxon>Triticodae</taxon>
        <taxon>Triticeae</taxon>
        <taxon>Triticinae</taxon>
        <taxon>Triticum</taxon>
    </lineage>
</organism>
<protein>
    <submittedName>
        <fullName evidence="1">Uncharacterized protein</fullName>
    </submittedName>
</protein>
<dbReference type="AlphaFoldDB" id="M7ZQJ9"/>